<feature type="non-terminal residue" evidence="5">
    <location>
        <position position="103"/>
    </location>
</feature>
<evidence type="ECO:0000256" key="2">
    <source>
        <dbReference type="ARBA" id="ARBA00022980"/>
    </source>
</evidence>
<proteinExistence type="inferred from homology"/>
<dbReference type="GO" id="GO:0006412">
    <property type="term" value="P:translation"/>
    <property type="evidence" value="ECO:0007669"/>
    <property type="project" value="InterPro"/>
</dbReference>
<dbReference type="GO" id="GO:0022625">
    <property type="term" value="C:cytosolic large ribosomal subunit"/>
    <property type="evidence" value="ECO:0007669"/>
    <property type="project" value="TreeGrafter"/>
</dbReference>
<protein>
    <recommendedName>
        <fullName evidence="4">50S ribosomal protein L19</fullName>
    </recommendedName>
</protein>
<dbReference type="PATRIC" id="fig|1619098.3.peg.548"/>
<name>A0A0G0F6U6_9BACT</name>
<dbReference type="InterPro" id="IPR038657">
    <property type="entry name" value="Ribosomal_bL19_sf"/>
</dbReference>
<dbReference type="InterPro" id="IPR001857">
    <property type="entry name" value="Ribosomal_bL19"/>
</dbReference>
<evidence type="ECO:0000256" key="3">
    <source>
        <dbReference type="ARBA" id="ARBA00023274"/>
    </source>
</evidence>
<dbReference type="PRINTS" id="PR00061">
    <property type="entry name" value="RIBOSOMALL19"/>
</dbReference>
<dbReference type="InterPro" id="IPR008991">
    <property type="entry name" value="Translation_prot_SH3-like_sf"/>
</dbReference>
<comment type="function">
    <text evidence="4">This protein is located at the 30S-50S ribosomal subunit interface and may play a role in the structure and function of the aminoacyl-tRNA binding site.</text>
</comment>
<dbReference type="GO" id="GO:0003735">
    <property type="term" value="F:structural constituent of ribosome"/>
    <property type="evidence" value="ECO:0007669"/>
    <property type="project" value="InterPro"/>
</dbReference>
<sequence length="103" mass="11685">MDKNILKNIEEGQLQNRPDVMVGDTVKLHIKIKEGNKERTQIFEGVVISMKGAGVDASITVRKISYGIGVEKILPMHSPVLQKIEIVKRGTVRRAKLYFLRDR</sequence>
<gene>
    <name evidence="5" type="ORF">US29_C0055G0001</name>
</gene>
<evidence type="ECO:0000256" key="4">
    <source>
        <dbReference type="RuleBase" id="RU000559"/>
    </source>
</evidence>
<accession>A0A0G0F6U6</accession>
<dbReference type="PANTHER" id="PTHR15680:SF9">
    <property type="entry name" value="LARGE RIBOSOMAL SUBUNIT PROTEIN BL19M"/>
    <property type="match status" value="1"/>
</dbReference>
<dbReference type="PIRSF" id="PIRSF002191">
    <property type="entry name" value="Ribosomal_L19"/>
    <property type="match status" value="1"/>
</dbReference>
<organism evidence="5 6">
    <name type="scientific">candidate division WS6 bacterium GW2011_GWF1_36_8</name>
    <dbReference type="NCBI Taxonomy" id="1619098"/>
    <lineage>
        <taxon>Bacteria</taxon>
        <taxon>Candidatus Dojkabacteria</taxon>
    </lineage>
</organism>
<dbReference type="PANTHER" id="PTHR15680">
    <property type="entry name" value="RIBOSOMAL PROTEIN L19"/>
    <property type="match status" value="1"/>
</dbReference>
<dbReference type="EMBL" id="LBSK01000055">
    <property type="protein sequence ID" value="KKQ14948.1"/>
    <property type="molecule type" value="Genomic_DNA"/>
</dbReference>
<comment type="similarity">
    <text evidence="1 4">Belongs to the bacterial ribosomal protein bL19 family.</text>
</comment>
<dbReference type="Pfam" id="PF01245">
    <property type="entry name" value="Ribosomal_L19"/>
    <property type="match status" value="1"/>
</dbReference>
<dbReference type="Proteomes" id="UP000033886">
    <property type="component" value="Unassembled WGS sequence"/>
</dbReference>
<dbReference type="Gene3D" id="2.30.30.790">
    <property type="match status" value="1"/>
</dbReference>
<evidence type="ECO:0000313" key="5">
    <source>
        <dbReference type="EMBL" id="KKQ14948.1"/>
    </source>
</evidence>
<reference evidence="5 6" key="1">
    <citation type="journal article" date="2015" name="Nature">
        <title>rRNA introns, odd ribosomes, and small enigmatic genomes across a large radiation of phyla.</title>
        <authorList>
            <person name="Brown C.T."/>
            <person name="Hug L.A."/>
            <person name="Thomas B.C."/>
            <person name="Sharon I."/>
            <person name="Castelle C.J."/>
            <person name="Singh A."/>
            <person name="Wilkins M.J."/>
            <person name="Williams K.H."/>
            <person name="Banfield J.F."/>
        </authorList>
    </citation>
    <scope>NUCLEOTIDE SEQUENCE [LARGE SCALE GENOMIC DNA]</scope>
</reference>
<evidence type="ECO:0000313" key="6">
    <source>
        <dbReference type="Proteomes" id="UP000033886"/>
    </source>
</evidence>
<comment type="caution">
    <text evidence="5">The sequence shown here is derived from an EMBL/GenBank/DDBJ whole genome shotgun (WGS) entry which is preliminary data.</text>
</comment>
<keyword evidence="2 5" id="KW-0689">Ribosomal protein</keyword>
<dbReference type="NCBIfam" id="TIGR01024">
    <property type="entry name" value="rplS_bact"/>
    <property type="match status" value="1"/>
</dbReference>
<evidence type="ECO:0000256" key="1">
    <source>
        <dbReference type="ARBA" id="ARBA00005781"/>
    </source>
</evidence>
<keyword evidence="3 4" id="KW-0687">Ribonucleoprotein</keyword>
<dbReference type="AlphaFoldDB" id="A0A0G0F6U6"/>
<dbReference type="SUPFAM" id="SSF50104">
    <property type="entry name" value="Translation proteins SH3-like domain"/>
    <property type="match status" value="1"/>
</dbReference>